<organism evidence="1 2">
    <name type="scientific">Micropruina glycogenica</name>
    <dbReference type="NCBI Taxonomy" id="75385"/>
    <lineage>
        <taxon>Bacteria</taxon>
        <taxon>Bacillati</taxon>
        <taxon>Actinomycetota</taxon>
        <taxon>Actinomycetes</taxon>
        <taxon>Propionibacteriales</taxon>
        <taxon>Nocardioidaceae</taxon>
        <taxon>Micropruina</taxon>
    </lineage>
</organism>
<reference evidence="1 2" key="1">
    <citation type="submission" date="2018-02" db="EMBL/GenBank/DDBJ databases">
        <authorList>
            <person name="Cohen D.B."/>
            <person name="Kent A.D."/>
        </authorList>
    </citation>
    <scope>NUCLEOTIDE SEQUENCE [LARGE SCALE GENOMIC DNA]</scope>
    <source>
        <strain evidence="1">1</strain>
    </source>
</reference>
<protein>
    <submittedName>
        <fullName evidence="1">Uncharacterized protein</fullName>
    </submittedName>
</protein>
<dbReference type="Proteomes" id="UP000238164">
    <property type="component" value="Chromosome 1"/>
</dbReference>
<evidence type="ECO:0000313" key="1">
    <source>
        <dbReference type="EMBL" id="SPD86290.1"/>
    </source>
</evidence>
<name>A0A2N9JFF1_9ACTN</name>
<gene>
    <name evidence="1" type="ORF">MPLG2_1254</name>
</gene>
<dbReference type="EMBL" id="LT985188">
    <property type="protein sequence ID" value="SPD86290.1"/>
    <property type="molecule type" value="Genomic_DNA"/>
</dbReference>
<sequence length="32" mass="3770">MTTPHRRLDTLRRKIDDLDVSLYESVADTHSQ</sequence>
<dbReference type="KEGG" id="mgg:MPLG2_1254"/>
<evidence type="ECO:0000313" key="2">
    <source>
        <dbReference type="Proteomes" id="UP000238164"/>
    </source>
</evidence>
<accession>A0A2N9JFF1</accession>
<dbReference type="AlphaFoldDB" id="A0A2N9JFF1"/>
<keyword evidence="2" id="KW-1185">Reference proteome</keyword>
<proteinExistence type="predicted"/>